<evidence type="ECO:0000256" key="1">
    <source>
        <dbReference type="ARBA" id="ARBA00022729"/>
    </source>
</evidence>
<dbReference type="SMART" id="SM00062">
    <property type="entry name" value="PBPb"/>
    <property type="match status" value="1"/>
</dbReference>
<keyword evidence="5" id="KW-1185">Reference proteome</keyword>
<dbReference type="InterPro" id="IPR001638">
    <property type="entry name" value="Solute-binding_3/MltF_N"/>
</dbReference>
<accession>A0A6H2HDP8</accession>
<gene>
    <name evidence="4" type="primary">fliY</name>
    <name evidence="4" type="ORF">HC248_03034</name>
</gene>
<dbReference type="Gene3D" id="3.40.190.10">
    <property type="entry name" value="Periplasmic binding protein-like II"/>
    <property type="match status" value="2"/>
</dbReference>
<reference evidence="4 5" key="1">
    <citation type="submission" date="2020-04" db="EMBL/GenBank/DDBJ databases">
        <title>Complete genome of a Psychrophilic, Marine, Gas Vacuolate Bacterium Polaromonas vacuolata KCTC 22033T.</title>
        <authorList>
            <person name="Hwang K."/>
            <person name="Kim K.M."/>
        </authorList>
    </citation>
    <scope>NUCLEOTIDE SEQUENCE [LARGE SCALE GENOMIC DNA]</scope>
    <source>
        <strain evidence="4 5">KCTC 22033</strain>
    </source>
</reference>
<organism evidence="4 5">
    <name type="scientific">Polaromonas vacuolata</name>
    <dbReference type="NCBI Taxonomy" id="37448"/>
    <lineage>
        <taxon>Bacteria</taxon>
        <taxon>Pseudomonadati</taxon>
        <taxon>Pseudomonadota</taxon>
        <taxon>Betaproteobacteria</taxon>
        <taxon>Burkholderiales</taxon>
        <taxon>Comamonadaceae</taxon>
        <taxon>Polaromonas</taxon>
    </lineage>
</organism>
<dbReference type="Proteomes" id="UP000502041">
    <property type="component" value="Chromosome"/>
</dbReference>
<dbReference type="PANTHER" id="PTHR35936">
    <property type="entry name" value="MEMBRANE-BOUND LYTIC MUREIN TRANSGLYCOSYLASE F"/>
    <property type="match status" value="1"/>
</dbReference>
<dbReference type="AlphaFoldDB" id="A0A6H2HDP8"/>
<dbReference type="SUPFAM" id="SSF53850">
    <property type="entry name" value="Periplasmic binding protein-like II"/>
    <property type="match status" value="1"/>
</dbReference>
<dbReference type="KEGG" id="pvac:HC248_03034"/>
<dbReference type="PANTHER" id="PTHR35936:SF17">
    <property type="entry name" value="ARGININE-BINDING EXTRACELLULAR PROTEIN ARTP"/>
    <property type="match status" value="1"/>
</dbReference>
<dbReference type="RefSeq" id="WP_168923179.1">
    <property type="nucleotide sequence ID" value="NZ_CP051461.1"/>
</dbReference>
<feature type="signal peptide" evidence="2">
    <location>
        <begin position="1"/>
        <end position="23"/>
    </location>
</feature>
<evidence type="ECO:0000313" key="5">
    <source>
        <dbReference type="Proteomes" id="UP000502041"/>
    </source>
</evidence>
<evidence type="ECO:0000256" key="2">
    <source>
        <dbReference type="SAM" id="SignalP"/>
    </source>
</evidence>
<proteinExistence type="predicted"/>
<feature type="chain" id="PRO_5026236005" evidence="2">
    <location>
        <begin position="24"/>
        <end position="310"/>
    </location>
</feature>
<name>A0A6H2HDP8_9BURK</name>
<evidence type="ECO:0000259" key="3">
    <source>
        <dbReference type="SMART" id="SM00062"/>
    </source>
</evidence>
<evidence type="ECO:0000313" key="4">
    <source>
        <dbReference type="EMBL" id="QJC57704.1"/>
    </source>
</evidence>
<dbReference type="EMBL" id="CP051461">
    <property type="protein sequence ID" value="QJC57704.1"/>
    <property type="molecule type" value="Genomic_DNA"/>
</dbReference>
<feature type="domain" description="Solute-binding protein family 3/N-terminal" evidence="3">
    <location>
        <begin position="34"/>
        <end position="286"/>
    </location>
</feature>
<sequence length="310" mass="32926">MLRVTFKLGRVVLMTALSCLASAALAQSSVSKPVLTVCMSEDNAPLSVAHKSQLSGFDVSMAKAVAQELGRPLRLVPFESELEQDANFAVEVNALLSAGVCDLVSGFPLLAADLGPPSRLKAKTPDYPGAKRPRERADVVLGHVVASDPYQGMALQLVQREDAPRANTLGELRGQKIGVIAGTLEGTLIATYQGGALVPNMVSMSKLDDRWAALESGRVDAMLMPSTAWDVYRQRTASPLRLRAGPAQSLGINMGWVALAGKPEVIAAVNLVVAREAQLQQWAQEVGLQRLVPSYPAVVQSLSLAALLKP</sequence>
<protein>
    <submittedName>
        <fullName evidence="4">L-cystine-binding protein FliY</fullName>
    </submittedName>
</protein>
<keyword evidence="1 2" id="KW-0732">Signal</keyword>